<keyword evidence="14" id="KW-1185">Reference proteome</keyword>
<dbReference type="PANTHER" id="PTHR42923">
    <property type="entry name" value="PROTOPORPHYRINOGEN OXIDASE"/>
    <property type="match status" value="1"/>
</dbReference>
<dbReference type="SUPFAM" id="SSF54373">
    <property type="entry name" value="FAD-linked reductases, C-terminal domain"/>
    <property type="match status" value="1"/>
</dbReference>
<dbReference type="AlphaFoldDB" id="A0AA39Q4I9"/>
<evidence type="ECO:0000256" key="4">
    <source>
        <dbReference type="ARBA" id="ARBA00012867"/>
    </source>
</evidence>
<evidence type="ECO:0000256" key="3">
    <source>
        <dbReference type="ARBA" id="ARBA00010551"/>
    </source>
</evidence>
<dbReference type="InterPro" id="IPR036188">
    <property type="entry name" value="FAD/NAD-bd_sf"/>
</dbReference>
<evidence type="ECO:0000256" key="9">
    <source>
        <dbReference type="ARBA" id="ARBA00023244"/>
    </source>
</evidence>
<feature type="domain" description="Amine oxidase" evidence="12">
    <location>
        <begin position="15"/>
        <end position="475"/>
    </location>
</feature>
<comment type="catalytic activity">
    <reaction evidence="10 11">
        <text>protoporphyrinogen IX + 3 O2 = protoporphyrin IX + 3 H2O2</text>
        <dbReference type="Rhea" id="RHEA:25576"/>
        <dbReference type="ChEBI" id="CHEBI:15379"/>
        <dbReference type="ChEBI" id="CHEBI:16240"/>
        <dbReference type="ChEBI" id="CHEBI:57306"/>
        <dbReference type="ChEBI" id="CHEBI:57307"/>
        <dbReference type="EC" id="1.3.3.4"/>
    </reaction>
</comment>
<evidence type="ECO:0000256" key="10">
    <source>
        <dbReference type="ARBA" id="ARBA00047554"/>
    </source>
</evidence>
<sequence>MSLNRHIAVIGGGLTGLSSVFHLSRRFPDAFITLIEKHHRLGGWVRSERVDVGPSQQMILEAGPRTIRPSAKSILELVYLLGLKDSLIMVPRSAAAAQKKFLCIPEEGRIRPLPASISSLVMSPFRSILLSAILREPFRQANRVHGLTDESVDSFMARRFGKDFARMFGSALVHGIYAADSRKLSVRAAFPLLWEAEERGWGSATLGLLRSMQEEDVVHYDMGHIPNIMNNASVFSFRNGMSTLTDALKNYLSQQPNVQILSGTSVTSLAVNEMEIQVTFINNGMLKPSHVVSTIPLPALQLLLPSLPHLTANPSSSVALINLVFPVPPNTFHPPGFGYLIPRPQDDYSSSSPGILGVIFDSCSLSSQDSPTTNNSFTKITVMLGGPYPLTEDHTKIPVVIVQLEKHFGMKLPTPVITRTYHHERCIPTLTPGHLDRMTELKGVLKSGTWRGRLEVIGAGVGGVSVADCVDAGKRVGSSW</sequence>
<keyword evidence="9 11" id="KW-0627">Porphyrin biosynthesis</keyword>
<evidence type="ECO:0000313" key="13">
    <source>
        <dbReference type="EMBL" id="KAK0495931.1"/>
    </source>
</evidence>
<evidence type="ECO:0000259" key="12">
    <source>
        <dbReference type="Pfam" id="PF01593"/>
    </source>
</evidence>
<dbReference type="InterPro" id="IPR002937">
    <property type="entry name" value="Amino_oxidase"/>
</dbReference>
<keyword evidence="6 11" id="KW-0274">FAD</keyword>
<dbReference type="GO" id="GO:0006782">
    <property type="term" value="P:protoporphyrinogen IX biosynthetic process"/>
    <property type="evidence" value="ECO:0007669"/>
    <property type="project" value="UniProtKB-UniRule"/>
</dbReference>
<dbReference type="EMBL" id="JAUEPU010000016">
    <property type="protein sequence ID" value="KAK0495931.1"/>
    <property type="molecule type" value="Genomic_DNA"/>
</dbReference>
<comment type="function">
    <text evidence="1 11">Catalyzes the 6-electron oxidation of protoporphyrinogen-IX to form protoporphyrin-IX.</text>
</comment>
<proteinExistence type="inferred from homology"/>
<dbReference type="SUPFAM" id="SSF51905">
    <property type="entry name" value="FAD/NAD(P)-binding domain"/>
    <property type="match status" value="1"/>
</dbReference>
<reference evidence="13" key="1">
    <citation type="submission" date="2023-06" db="EMBL/GenBank/DDBJ databases">
        <authorList>
            <consortium name="Lawrence Berkeley National Laboratory"/>
            <person name="Ahrendt S."/>
            <person name="Sahu N."/>
            <person name="Indic B."/>
            <person name="Wong-Bajracharya J."/>
            <person name="Merenyi Z."/>
            <person name="Ke H.-M."/>
            <person name="Monk M."/>
            <person name="Kocsube S."/>
            <person name="Drula E."/>
            <person name="Lipzen A."/>
            <person name="Balint B."/>
            <person name="Henrissat B."/>
            <person name="Andreopoulos B."/>
            <person name="Martin F.M."/>
            <person name="Harder C.B."/>
            <person name="Rigling D."/>
            <person name="Ford K.L."/>
            <person name="Foster G.D."/>
            <person name="Pangilinan J."/>
            <person name="Papanicolaou A."/>
            <person name="Barry K."/>
            <person name="LaButti K."/>
            <person name="Viragh M."/>
            <person name="Koriabine M."/>
            <person name="Yan M."/>
            <person name="Riley R."/>
            <person name="Champramary S."/>
            <person name="Plett K.L."/>
            <person name="Tsai I.J."/>
            <person name="Slot J."/>
            <person name="Sipos G."/>
            <person name="Plett J."/>
            <person name="Nagy L.G."/>
            <person name="Grigoriev I.V."/>
        </authorList>
    </citation>
    <scope>NUCLEOTIDE SEQUENCE</scope>
    <source>
        <strain evidence="13">HWK02</strain>
    </source>
</reference>
<dbReference type="Pfam" id="PF01593">
    <property type="entry name" value="Amino_oxidase"/>
    <property type="match status" value="1"/>
</dbReference>
<comment type="subcellular location">
    <subcellularLocation>
        <location evidence="11">Mitochondrion inner membrane</location>
    </subcellularLocation>
</comment>
<evidence type="ECO:0000256" key="8">
    <source>
        <dbReference type="ARBA" id="ARBA00023133"/>
    </source>
</evidence>
<evidence type="ECO:0000256" key="2">
    <source>
        <dbReference type="ARBA" id="ARBA00005073"/>
    </source>
</evidence>
<organism evidence="13 14">
    <name type="scientific">Armillaria luteobubalina</name>
    <dbReference type="NCBI Taxonomy" id="153913"/>
    <lineage>
        <taxon>Eukaryota</taxon>
        <taxon>Fungi</taxon>
        <taxon>Dikarya</taxon>
        <taxon>Basidiomycota</taxon>
        <taxon>Agaricomycotina</taxon>
        <taxon>Agaricomycetes</taxon>
        <taxon>Agaricomycetidae</taxon>
        <taxon>Agaricales</taxon>
        <taxon>Marasmiineae</taxon>
        <taxon>Physalacriaceae</taxon>
        <taxon>Armillaria</taxon>
    </lineage>
</organism>
<comment type="similarity">
    <text evidence="3 11">Belongs to the protoporphyrinogen/coproporphyrinogen oxidase family. Protoporphyrinogen oxidase subfamily.</text>
</comment>
<dbReference type="Gene3D" id="3.50.50.60">
    <property type="entry name" value="FAD/NAD(P)-binding domain"/>
    <property type="match status" value="1"/>
</dbReference>
<dbReference type="InterPro" id="IPR050464">
    <property type="entry name" value="Zeta_carotene_desat/Oxidored"/>
</dbReference>
<dbReference type="PANTHER" id="PTHR42923:SF3">
    <property type="entry name" value="PROTOPORPHYRINOGEN OXIDASE"/>
    <property type="match status" value="1"/>
</dbReference>
<keyword evidence="7 11" id="KW-0560">Oxidoreductase</keyword>
<accession>A0AA39Q4I9</accession>
<dbReference type="GO" id="GO:0004729">
    <property type="term" value="F:oxygen-dependent protoporphyrinogen oxidase activity"/>
    <property type="evidence" value="ECO:0007669"/>
    <property type="project" value="UniProtKB-UniRule"/>
</dbReference>
<evidence type="ECO:0000256" key="7">
    <source>
        <dbReference type="ARBA" id="ARBA00023002"/>
    </source>
</evidence>
<evidence type="ECO:0000256" key="1">
    <source>
        <dbReference type="ARBA" id="ARBA00002600"/>
    </source>
</evidence>
<comment type="caution">
    <text evidence="13">The sequence shown here is derived from an EMBL/GenBank/DDBJ whole genome shotgun (WGS) entry which is preliminary data.</text>
</comment>
<evidence type="ECO:0000256" key="11">
    <source>
        <dbReference type="RuleBase" id="RU367069"/>
    </source>
</evidence>
<gene>
    <name evidence="13" type="ORF">EDD18DRAFT_1075097</name>
</gene>
<keyword evidence="8 11" id="KW-0350">Heme biosynthesis</keyword>
<dbReference type="GO" id="GO:0005743">
    <property type="term" value="C:mitochondrial inner membrane"/>
    <property type="evidence" value="ECO:0007669"/>
    <property type="project" value="UniProtKB-SubCell"/>
</dbReference>
<name>A0AA39Q4I9_9AGAR</name>
<protein>
    <recommendedName>
        <fullName evidence="4 11">Protoporphyrinogen oxidase</fullName>
        <ecNumber evidence="4 11">1.3.3.4</ecNumber>
    </recommendedName>
</protein>
<comment type="pathway">
    <text evidence="2 11">Porphyrin-containing compound metabolism; protoporphyrin-IX biosynthesis; protoporphyrin-IX from protoporphyrinogen-IX: step 1/1.</text>
</comment>
<keyword evidence="5 11" id="KW-0285">Flavoprotein</keyword>
<evidence type="ECO:0000313" key="14">
    <source>
        <dbReference type="Proteomes" id="UP001175228"/>
    </source>
</evidence>
<dbReference type="EC" id="1.3.3.4" evidence="4 11"/>
<dbReference type="InterPro" id="IPR004572">
    <property type="entry name" value="Protoporphyrinogen_oxidase"/>
</dbReference>
<comment type="cofactor">
    <cofactor evidence="11">
        <name>FAD</name>
        <dbReference type="ChEBI" id="CHEBI:57692"/>
    </cofactor>
    <text evidence="11">Binds 1 FAD per subunit.</text>
</comment>
<evidence type="ECO:0000256" key="6">
    <source>
        <dbReference type="ARBA" id="ARBA00022827"/>
    </source>
</evidence>
<dbReference type="NCBIfam" id="TIGR00562">
    <property type="entry name" value="proto_IX_ox"/>
    <property type="match status" value="1"/>
</dbReference>
<dbReference type="Proteomes" id="UP001175228">
    <property type="component" value="Unassembled WGS sequence"/>
</dbReference>
<evidence type="ECO:0000256" key="5">
    <source>
        <dbReference type="ARBA" id="ARBA00022630"/>
    </source>
</evidence>